<dbReference type="CDD" id="cd06170">
    <property type="entry name" value="LuxR_C_like"/>
    <property type="match status" value="1"/>
</dbReference>
<dbReference type="GO" id="GO:0006355">
    <property type="term" value="P:regulation of DNA-templated transcription"/>
    <property type="evidence" value="ECO:0007669"/>
    <property type="project" value="InterPro"/>
</dbReference>
<keyword evidence="2" id="KW-0238">DNA-binding</keyword>
<accession>A0A285HTQ6</accession>
<evidence type="ECO:0000256" key="2">
    <source>
        <dbReference type="ARBA" id="ARBA00023125"/>
    </source>
</evidence>
<dbReference type="SUPFAM" id="SSF46894">
    <property type="entry name" value="C-terminal effector domain of the bipartite response regulators"/>
    <property type="match status" value="1"/>
</dbReference>
<dbReference type="PROSITE" id="PS00622">
    <property type="entry name" value="HTH_LUXR_1"/>
    <property type="match status" value="1"/>
</dbReference>
<dbReference type="InterPro" id="IPR000792">
    <property type="entry name" value="Tscrpt_reg_LuxR_C"/>
</dbReference>
<dbReference type="Proteomes" id="UP000219612">
    <property type="component" value="Unassembled WGS sequence"/>
</dbReference>
<proteinExistence type="predicted"/>
<keyword evidence="6" id="KW-1185">Reference proteome</keyword>
<dbReference type="PRINTS" id="PR00038">
    <property type="entry name" value="HTHLUXR"/>
</dbReference>
<dbReference type="AlphaFoldDB" id="A0A285HTQ6"/>
<reference evidence="5 6" key="1">
    <citation type="submission" date="2017-09" db="EMBL/GenBank/DDBJ databases">
        <authorList>
            <person name="Ehlers B."/>
            <person name="Leendertz F.H."/>
        </authorList>
    </citation>
    <scope>NUCLEOTIDE SEQUENCE [LARGE SCALE GENOMIC DNA]</scope>
    <source>
        <strain evidence="5 6">CGMCC 4.6857</strain>
    </source>
</reference>
<name>A0A285HTQ6_9ACTN</name>
<organism evidence="5 6">
    <name type="scientific">Paractinoplanes atraurantiacus</name>
    <dbReference type="NCBI Taxonomy" id="1036182"/>
    <lineage>
        <taxon>Bacteria</taxon>
        <taxon>Bacillati</taxon>
        <taxon>Actinomycetota</taxon>
        <taxon>Actinomycetes</taxon>
        <taxon>Micromonosporales</taxon>
        <taxon>Micromonosporaceae</taxon>
        <taxon>Paractinoplanes</taxon>
    </lineage>
</organism>
<dbReference type="PANTHER" id="PTHR44688">
    <property type="entry name" value="DNA-BINDING TRANSCRIPTIONAL ACTIVATOR DEVR_DOSR"/>
    <property type="match status" value="1"/>
</dbReference>
<dbReference type="GO" id="GO:0003677">
    <property type="term" value="F:DNA binding"/>
    <property type="evidence" value="ECO:0007669"/>
    <property type="project" value="UniProtKB-KW"/>
</dbReference>
<dbReference type="SMART" id="SM00421">
    <property type="entry name" value="HTH_LUXR"/>
    <property type="match status" value="1"/>
</dbReference>
<feature type="domain" description="HTH luxR-type" evidence="4">
    <location>
        <begin position="314"/>
        <end position="379"/>
    </location>
</feature>
<gene>
    <name evidence="5" type="ORF">SAMN05421748_105304</name>
</gene>
<protein>
    <submittedName>
        <fullName evidence="5">Regulatory protein, luxR family</fullName>
    </submittedName>
</protein>
<keyword evidence="1" id="KW-0805">Transcription regulation</keyword>
<evidence type="ECO:0000256" key="3">
    <source>
        <dbReference type="ARBA" id="ARBA00023163"/>
    </source>
</evidence>
<dbReference type="RefSeq" id="WP_097320647.1">
    <property type="nucleotide sequence ID" value="NZ_OBDY01000005.1"/>
</dbReference>
<keyword evidence="3" id="KW-0804">Transcription</keyword>
<dbReference type="EMBL" id="OBDY01000005">
    <property type="protein sequence ID" value="SNY39075.1"/>
    <property type="molecule type" value="Genomic_DNA"/>
</dbReference>
<evidence type="ECO:0000313" key="6">
    <source>
        <dbReference type="Proteomes" id="UP000219612"/>
    </source>
</evidence>
<dbReference type="OrthoDB" id="3176919at2"/>
<sequence length="379" mass="40733">MRTEERGGQPPDRLMSALETIAATARDGAGHRAAARALVLAADLTADDRLRARRLRRAAVDAHLSGDEPLARELLARADDKELDEDDTDPRLHASYAYAAAGHTGIARVAVSCSLSELRARGSVRHLPAALAVAAFVELQEGRLDAALRLGGEGLLLSGLVQDDVAGQRARHVLATVEAIRSGTALSDADVLEAHVRTGWRPSEEKIAELMRRARAATDPLPAAVAARSVALVVGEDRYAEWFEAALRHHAGIRCPFELGRTRLAYGERLRRSGLRVRARAQLLAALDIFGGLAAAPWSARAEAELSATAAEPGRDAGHGLTPQESHVARAVATGQTNREVAAALFLSSKTVEFHLGNIYRKLGVRNRTQLAQRYRRAS</sequence>
<dbReference type="Gene3D" id="1.10.10.10">
    <property type="entry name" value="Winged helix-like DNA-binding domain superfamily/Winged helix DNA-binding domain"/>
    <property type="match status" value="1"/>
</dbReference>
<dbReference type="PROSITE" id="PS50043">
    <property type="entry name" value="HTH_LUXR_2"/>
    <property type="match status" value="1"/>
</dbReference>
<dbReference type="InterPro" id="IPR016032">
    <property type="entry name" value="Sig_transdc_resp-reg_C-effctor"/>
</dbReference>
<evidence type="ECO:0000259" key="4">
    <source>
        <dbReference type="PROSITE" id="PS50043"/>
    </source>
</evidence>
<dbReference type="InterPro" id="IPR036388">
    <property type="entry name" value="WH-like_DNA-bd_sf"/>
</dbReference>
<dbReference type="Pfam" id="PF00196">
    <property type="entry name" value="GerE"/>
    <property type="match status" value="1"/>
</dbReference>
<dbReference type="PANTHER" id="PTHR44688:SF16">
    <property type="entry name" value="DNA-BINDING TRANSCRIPTIONAL ACTIVATOR DEVR_DOSR"/>
    <property type="match status" value="1"/>
</dbReference>
<evidence type="ECO:0000313" key="5">
    <source>
        <dbReference type="EMBL" id="SNY39075.1"/>
    </source>
</evidence>
<evidence type="ECO:0000256" key="1">
    <source>
        <dbReference type="ARBA" id="ARBA00023015"/>
    </source>
</evidence>